<keyword evidence="3" id="KW-1185">Reference proteome</keyword>
<gene>
    <name evidence="2" type="ORF">E2562_014979</name>
</gene>
<sequence length="216" mass="23086">MPWQSSTSACTASRQLELVSRRSLPASPPGLTSTCASTHAPLLGSSSISTSITPRLDLNLNLPRARAPRPRARAQSMPPRSTSISAAVVPRLNLDPYQSPRAILGLELLSLPSSPLARPRTFSAPARHPRARAPLHCRHPLPLPDSTSTSARAIPGHELLSARDAPNRLDIDLRSCCPRGFSSIFAHAALRSFGEELADVAKEEVADLPVPCLPPT</sequence>
<accession>A0A6G1EJQ4</accession>
<feature type="region of interest" description="Disordered" evidence="1">
    <location>
        <begin position="122"/>
        <end position="150"/>
    </location>
</feature>
<name>A0A6G1EJQ4_9ORYZ</name>
<comment type="caution">
    <text evidence="2">The sequence shown here is derived from an EMBL/GenBank/DDBJ whole genome shotgun (WGS) entry which is preliminary data.</text>
</comment>
<dbReference type="EMBL" id="SPHZ02000003">
    <property type="protein sequence ID" value="KAF0924901.1"/>
    <property type="molecule type" value="Genomic_DNA"/>
</dbReference>
<evidence type="ECO:0000313" key="3">
    <source>
        <dbReference type="Proteomes" id="UP000479710"/>
    </source>
</evidence>
<evidence type="ECO:0000256" key="1">
    <source>
        <dbReference type="SAM" id="MobiDB-lite"/>
    </source>
</evidence>
<organism evidence="2 3">
    <name type="scientific">Oryza meyeriana var. granulata</name>
    <dbReference type="NCBI Taxonomy" id="110450"/>
    <lineage>
        <taxon>Eukaryota</taxon>
        <taxon>Viridiplantae</taxon>
        <taxon>Streptophyta</taxon>
        <taxon>Embryophyta</taxon>
        <taxon>Tracheophyta</taxon>
        <taxon>Spermatophyta</taxon>
        <taxon>Magnoliopsida</taxon>
        <taxon>Liliopsida</taxon>
        <taxon>Poales</taxon>
        <taxon>Poaceae</taxon>
        <taxon>BOP clade</taxon>
        <taxon>Oryzoideae</taxon>
        <taxon>Oryzeae</taxon>
        <taxon>Oryzinae</taxon>
        <taxon>Oryza</taxon>
        <taxon>Oryza meyeriana</taxon>
    </lineage>
</organism>
<dbReference type="Proteomes" id="UP000479710">
    <property type="component" value="Unassembled WGS sequence"/>
</dbReference>
<proteinExistence type="predicted"/>
<feature type="region of interest" description="Disordered" evidence="1">
    <location>
        <begin position="61"/>
        <end position="82"/>
    </location>
</feature>
<reference evidence="2 3" key="1">
    <citation type="submission" date="2019-11" db="EMBL/GenBank/DDBJ databases">
        <title>Whole genome sequence of Oryza granulata.</title>
        <authorList>
            <person name="Li W."/>
        </authorList>
    </citation>
    <scope>NUCLEOTIDE SEQUENCE [LARGE SCALE GENOMIC DNA]</scope>
    <source>
        <strain evidence="3">cv. Menghai</strain>
        <tissue evidence="2">Leaf</tissue>
    </source>
</reference>
<protein>
    <submittedName>
        <fullName evidence="2">Uncharacterized protein</fullName>
    </submittedName>
</protein>
<feature type="compositionally biased region" description="Basic residues" evidence="1">
    <location>
        <begin position="127"/>
        <end position="139"/>
    </location>
</feature>
<evidence type="ECO:0000313" key="2">
    <source>
        <dbReference type="EMBL" id="KAF0924901.1"/>
    </source>
</evidence>
<dbReference type="AlphaFoldDB" id="A0A6G1EJQ4"/>